<dbReference type="Proteomes" id="UP001333996">
    <property type="component" value="Unassembled WGS sequence"/>
</dbReference>
<dbReference type="InterPro" id="IPR016181">
    <property type="entry name" value="Acyl_CoA_acyltransferase"/>
</dbReference>
<evidence type="ECO:0000313" key="7">
    <source>
        <dbReference type="EMBL" id="MED7828263.1"/>
    </source>
</evidence>
<keyword evidence="4" id="KW-0573">Peptidoglycan synthesis</keyword>
<dbReference type="InterPro" id="IPR050644">
    <property type="entry name" value="PG_Glycine_Bridge_Synth"/>
</dbReference>
<dbReference type="RefSeq" id="WP_329512617.1">
    <property type="nucleotide sequence ID" value="NZ_BAAAYZ010000110.1"/>
</dbReference>
<gene>
    <name evidence="7" type="ORF">VXC91_41970</name>
</gene>
<proteinExistence type="inferred from homology"/>
<sequence length="381" mass="42834">MSYSEPARTAGVSLTVEPISAAEHLAFVRTQRSVSFLQTPAWARVKTEWRSESLGWFDGRRLVGAGLVLHRPVPRLDRFTLAYLPEGPVIDWTGEIDAWLDPLAAYLKAHGAFAIRLGPPVYTNTWSAAQVKEGIADPGIKRLTEMPSQWDDSVGARVTDQLRNASWLPQNPEDGFGVGHPQFKYEVPLAGRTEEDLLRGMNQQWRRNIKKAAKEGVEVTVGEDLKAFHDLYVHTAERDHFTPRPLRYFETMFAALRAEDPERIKLYLARHQGELVAATILVRVGAHAVYAYGASSTEKREVRGSNACQWAMIRDSLAASCDVYDLRGITPTLDADDSHVGLIQFKVGTGGQAVRYVGEWDLPLRPMVYRAFDLYMRRRGR</sequence>
<dbReference type="SUPFAM" id="SSF55729">
    <property type="entry name" value="Acyl-CoA N-acyltransferases (Nat)"/>
    <property type="match status" value="2"/>
</dbReference>
<evidence type="ECO:0000256" key="2">
    <source>
        <dbReference type="ARBA" id="ARBA00022679"/>
    </source>
</evidence>
<dbReference type="PANTHER" id="PTHR36174:SF1">
    <property type="entry name" value="LIPID II:GLYCINE GLYCYLTRANSFERASE"/>
    <property type="match status" value="1"/>
</dbReference>
<dbReference type="InterPro" id="IPR003447">
    <property type="entry name" value="FEMABX"/>
</dbReference>
<evidence type="ECO:0000256" key="4">
    <source>
        <dbReference type="ARBA" id="ARBA00022984"/>
    </source>
</evidence>
<evidence type="ECO:0000256" key="5">
    <source>
        <dbReference type="ARBA" id="ARBA00023315"/>
    </source>
</evidence>
<keyword evidence="6" id="KW-0961">Cell wall biogenesis/degradation</keyword>
<comment type="similarity">
    <text evidence="1">Belongs to the FemABX family.</text>
</comment>
<accession>A0ABU7FWS9</accession>
<dbReference type="Gene3D" id="3.40.630.30">
    <property type="match status" value="2"/>
</dbReference>
<dbReference type="EMBL" id="JAYWVC010000343">
    <property type="protein sequence ID" value="MED7828263.1"/>
    <property type="molecule type" value="Genomic_DNA"/>
</dbReference>
<evidence type="ECO:0000256" key="3">
    <source>
        <dbReference type="ARBA" id="ARBA00022960"/>
    </source>
</evidence>
<keyword evidence="3" id="KW-0133">Cell shape</keyword>
<dbReference type="Pfam" id="PF02388">
    <property type="entry name" value="FemAB"/>
    <property type="match status" value="2"/>
</dbReference>
<evidence type="ECO:0000256" key="6">
    <source>
        <dbReference type="ARBA" id="ARBA00023316"/>
    </source>
</evidence>
<keyword evidence="8" id="KW-1185">Reference proteome</keyword>
<keyword evidence="2" id="KW-0808">Transferase</keyword>
<name>A0ABU7FWS9_9ACTN</name>
<evidence type="ECO:0000256" key="1">
    <source>
        <dbReference type="ARBA" id="ARBA00009943"/>
    </source>
</evidence>
<dbReference type="PANTHER" id="PTHR36174">
    <property type="entry name" value="LIPID II:GLYCINE GLYCYLTRANSFERASE"/>
    <property type="match status" value="1"/>
</dbReference>
<evidence type="ECO:0000313" key="8">
    <source>
        <dbReference type="Proteomes" id="UP001333996"/>
    </source>
</evidence>
<keyword evidence="5" id="KW-0012">Acyltransferase</keyword>
<dbReference type="PROSITE" id="PS51191">
    <property type="entry name" value="FEMABX"/>
    <property type="match status" value="1"/>
</dbReference>
<comment type="caution">
    <text evidence="7">The sequence shown here is derived from an EMBL/GenBank/DDBJ whole genome shotgun (WGS) entry which is preliminary data.</text>
</comment>
<reference evidence="7" key="1">
    <citation type="submission" date="2024-01" db="EMBL/GenBank/DDBJ databases">
        <title>First draft genome sequence data of TA4-1, the type strain of Gram-positive actinobacterium Streptomyces chiangmaiensis.</title>
        <authorList>
            <person name="Yasawong M."/>
            <person name="Nantapong N."/>
        </authorList>
    </citation>
    <scope>NUCLEOTIDE SEQUENCE</scope>
    <source>
        <strain evidence="7">TA4-1</strain>
    </source>
</reference>
<organism evidence="7 8">
    <name type="scientific">Streptomyces chiangmaiensis</name>
    <dbReference type="NCBI Taxonomy" id="766497"/>
    <lineage>
        <taxon>Bacteria</taxon>
        <taxon>Bacillati</taxon>
        <taxon>Actinomycetota</taxon>
        <taxon>Actinomycetes</taxon>
        <taxon>Kitasatosporales</taxon>
        <taxon>Streptomycetaceae</taxon>
        <taxon>Streptomyces</taxon>
    </lineage>
</organism>
<protein>
    <submittedName>
        <fullName evidence="7">Peptidoglycan bridge formation glycyltransferase FemA/FemB family protein</fullName>
    </submittedName>
</protein>